<dbReference type="InterPro" id="IPR001179">
    <property type="entry name" value="PPIase_FKBP_dom"/>
</dbReference>
<keyword evidence="9" id="KW-1185">Reference proteome</keyword>
<dbReference type="Pfam" id="PF00254">
    <property type="entry name" value="FKBP_C"/>
    <property type="match status" value="1"/>
</dbReference>
<reference evidence="8 9" key="1">
    <citation type="submission" date="2020-04" db="EMBL/GenBank/DDBJ databases">
        <title>Arthrobacter sp. nov.</title>
        <authorList>
            <person name="Liu S."/>
        </authorList>
    </citation>
    <scope>NUCLEOTIDE SEQUENCE [LARGE SCALE GENOMIC DNA]</scope>
    <source>
        <strain evidence="8 9">E918</strain>
    </source>
</reference>
<dbReference type="PROSITE" id="PS50059">
    <property type="entry name" value="FKBP_PPIASE"/>
    <property type="match status" value="1"/>
</dbReference>
<comment type="similarity">
    <text evidence="2 6">Belongs to the FKBP-type PPIase family.</text>
</comment>
<proteinExistence type="inferred from homology"/>
<evidence type="ECO:0000256" key="1">
    <source>
        <dbReference type="ARBA" id="ARBA00000971"/>
    </source>
</evidence>
<keyword evidence="4 5" id="KW-0413">Isomerase</keyword>
<comment type="caution">
    <text evidence="8">The sequence shown here is derived from an EMBL/GenBank/DDBJ whole genome shotgun (WGS) entry which is preliminary data.</text>
</comment>
<evidence type="ECO:0000256" key="5">
    <source>
        <dbReference type="PROSITE-ProRule" id="PRU00277"/>
    </source>
</evidence>
<dbReference type="AlphaFoldDB" id="A0A7X6HBC0"/>
<keyword evidence="3 5" id="KW-0697">Rotamase</keyword>
<evidence type="ECO:0000313" key="9">
    <source>
        <dbReference type="Proteomes" id="UP000544090"/>
    </source>
</evidence>
<dbReference type="PANTHER" id="PTHR43811">
    <property type="entry name" value="FKBP-TYPE PEPTIDYL-PROLYL CIS-TRANS ISOMERASE FKPA"/>
    <property type="match status" value="1"/>
</dbReference>
<evidence type="ECO:0000256" key="2">
    <source>
        <dbReference type="ARBA" id="ARBA00006577"/>
    </source>
</evidence>
<dbReference type="SUPFAM" id="SSF54534">
    <property type="entry name" value="FKBP-like"/>
    <property type="match status" value="1"/>
</dbReference>
<dbReference type="InterPro" id="IPR046357">
    <property type="entry name" value="PPIase_dom_sf"/>
</dbReference>
<sequence length="298" mass="30646">MLPCALLLTACGGSDGGSSSGATSLDDVKVTQAGEGKAPEVEFATPLDLPETTAKVIKEGEGEGAKDGQWIRYRMAGYDATTGTRGVETYTAAGAQTIPLDESLKAGDPGLYSALNGVKTGSDVAYYYKPEAAGNASAPAQNPQLVILTVEGIKDKAVKADAAEVAALDKAGKLPDISFDSKGVPSVKIPEGNQAPGNLVVKVIEEGSGKAATAESTVKARYTGWNWGKGAEFDSSFARGEAAEFPLSGVIEGWTKGLTGLKKGSKVMLSIPAEMAYASGQGEAVGDLIFYVELVDVK</sequence>
<gene>
    <name evidence="8" type="ORF">HGG74_05240</name>
</gene>
<dbReference type="GO" id="GO:0003755">
    <property type="term" value="F:peptidyl-prolyl cis-trans isomerase activity"/>
    <property type="evidence" value="ECO:0007669"/>
    <property type="project" value="UniProtKB-UniRule"/>
</dbReference>
<comment type="catalytic activity">
    <reaction evidence="1 5 6">
        <text>[protein]-peptidylproline (omega=180) = [protein]-peptidylproline (omega=0)</text>
        <dbReference type="Rhea" id="RHEA:16237"/>
        <dbReference type="Rhea" id="RHEA-COMP:10747"/>
        <dbReference type="Rhea" id="RHEA-COMP:10748"/>
        <dbReference type="ChEBI" id="CHEBI:83833"/>
        <dbReference type="ChEBI" id="CHEBI:83834"/>
        <dbReference type="EC" id="5.2.1.8"/>
    </reaction>
</comment>
<accession>A0A7X6HBC0</accession>
<evidence type="ECO:0000256" key="4">
    <source>
        <dbReference type="ARBA" id="ARBA00023235"/>
    </source>
</evidence>
<dbReference type="PANTHER" id="PTHR43811:SF19">
    <property type="entry name" value="39 KDA FK506-BINDING NUCLEAR PROTEIN"/>
    <property type="match status" value="1"/>
</dbReference>
<feature type="domain" description="PPIase FKBP-type" evidence="7">
    <location>
        <begin position="215"/>
        <end position="298"/>
    </location>
</feature>
<organism evidence="8 9">
    <name type="scientific">Arthrobacter mobilis</name>
    <dbReference type="NCBI Taxonomy" id="2724944"/>
    <lineage>
        <taxon>Bacteria</taxon>
        <taxon>Bacillati</taxon>
        <taxon>Actinomycetota</taxon>
        <taxon>Actinomycetes</taxon>
        <taxon>Micrococcales</taxon>
        <taxon>Micrococcaceae</taxon>
        <taxon>Arthrobacter</taxon>
    </lineage>
</organism>
<evidence type="ECO:0000259" key="7">
    <source>
        <dbReference type="PROSITE" id="PS50059"/>
    </source>
</evidence>
<evidence type="ECO:0000256" key="3">
    <source>
        <dbReference type="ARBA" id="ARBA00023110"/>
    </source>
</evidence>
<evidence type="ECO:0000256" key="6">
    <source>
        <dbReference type="RuleBase" id="RU003915"/>
    </source>
</evidence>
<dbReference type="EMBL" id="JAAZSQ010000003">
    <property type="protein sequence ID" value="NKX53953.1"/>
    <property type="molecule type" value="Genomic_DNA"/>
</dbReference>
<dbReference type="Proteomes" id="UP000544090">
    <property type="component" value="Unassembled WGS sequence"/>
</dbReference>
<dbReference type="EC" id="5.2.1.8" evidence="6"/>
<evidence type="ECO:0000313" key="8">
    <source>
        <dbReference type="EMBL" id="NKX53953.1"/>
    </source>
</evidence>
<dbReference type="Gene3D" id="3.10.50.40">
    <property type="match status" value="1"/>
</dbReference>
<protein>
    <recommendedName>
        <fullName evidence="6">Peptidyl-prolyl cis-trans isomerase</fullName>
        <ecNumber evidence="6">5.2.1.8</ecNumber>
    </recommendedName>
</protein>
<name>A0A7X6HBC0_9MICC</name>